<evidence type="ECO:0000256" key="4">
    <source>
        <dbReference type="ARBA" id="ARBA00022553"/>
    </source>
</evidence>
<dbReference type="Pfam" id="PF04095">
    <property type="entry name" value="NAPRTase"/>
    <property type="match status" value="1"/>
</dbReference>
<comment type="caution">
    <text evidence="12">The sequence shown here is derived from an EMBL/GenBank/DDBJ whole genome shotgun (WGS) entry which is preliminary data.</text>
</comment>
<dbReference type="Gene3D" id="3.20.20.70">
    <property type="entry name" value="Aldolase class I"/>
    <property type="match status" value="1"/>
</dbReference>
<organism evidence="12 13">
    <name type="scientific">Neoroseomonas soli</name>
    <dbReference type="NCBI Taxonomy" id="1081025"/>
    <lineage>
        <taxon>Bacteria</taxon>
        <taxon>Pseudomonadati</taxon>
        <taxon>Pseudomonadota</taxon>
        <taxon>Alphaproteobacteria</taxon>
        <taxon>Acetobacterales</taxon>
        <taxon>Acetobacteraceae</taxon>
        <taxon>Neoroseomonas</taxon>
    </lineage>
</organism>
<dbReference type="CDD" id="cd01570">
    <property type="entry name" value="NAPRTase_A"/>
    <property type="match status" value="1"/>
</dbReference>
<comment type="PTM">
    <text evidence="9">Transiently phosphorylated on a His residue during the reaction cycle. Phosphorylation strongly increases the affinity for substrates and increases the rate of nicotinate D-ribonucleotide production. Dephosphorylation regenerates the low-affinity form of the enzyme, leading to product release.</text>
</comment>
<sequence length="445" mass="46762">MSAQGLELFADLYEFRMAHAYRALGMEEEAVFSLFVRRLPPQRNFLLACGAEDLVDTLEKLRFGPESLACLRDLGEFPEDFLAWLARFRFSGAVHAIPEGTPVFANEPLIEVVAPIAEAQLLETLAMNMVGTQTLLASKAARVVAAAAGRPVVDFGSRRAQGIDAALAGARAFHVAGVASTSNVLAGARHGIPVAGTMAHSFVQAFEREADAFRAFARQYPDTILLVDTYDTMAGVHRVVALAREMGEGFRVRGIRLDSGDLAALAGQARGILDAAGLQHLQIFASGGLDEWRIAALLAAGAPIDAFGVGTDMSVSADLPALDIAYKLTAYAGVGRMKLSEGKRTLPGRKQVFRTAEGDTVALAAERLPGEALLRPVMAGGHRLAPRQPLAAARQAAATRIAALPAALRALAPAGVPYPVAVSPALAAEDGQVRARIAAANAGTA</sequence>
<dbReference type="SUPFAM" id="SSF54675">
    <property type="entry name" value="Nicotinate/Quinolinate PRTase N-terminal domain-like"/>
    <property type="match status" value="1"/>
</dbReference>
<accession>A0A9X9X081</accession>
<evidence type="ECO:0000256" key="6">
    <source>
        <dbReference type="ARBA" id="ARBA00022642"/>
    </source>
</evidence>
<dbReference type="NCBIfam" id="TIGR01513">
    <property type="entry name" value="NAPRTase_put"/>
    <property type="match status" value="1"/>
</dbReference>
<evidence type="ECO:0000256" key="9">
    <source>
        <dbReference type="RuleBase" id="RU365100"/>
    </source>
</evidence>
<feature type="domain" description="Nicotinate/nicotinamide phosphoribosyltransferase" evidence="10">
    <location>
        <begin position="152"/>
        <end position="346"/>
    </location>
</feature>
<dbReference type="InterPro" id="IPR013785">
    <property type="entry name" value="Aldolase_TIM"/>
</dbReference>
<dbReference type="GO" id="GO:0034355">
    <property type="term" value="P:NAD+ biosynthetic process via the salvage pathway"/>
    <property type="evidence" value="ECO:0007669"/>
    <property type="project" value="TreeGrafter"/>
</dbReference>
<dbReference type="EMBL" id="JAAEDM010000050">
    <property type="protein sequence ID" value="MBR0672810.1"/>
    <property type="molecule type" value="Genomic_DNA"/>
</dbReference>
<dbReference type="GO" id="GO:0004516">
    <property type="term" value="F:nicotinate phosphoribosyltransferase activity"/>
    <property type="evidence" value="ECO:0007669"/>
    <property type="project" value="UniProtKB-UniRule"/>
</dbReference>
<dbReference type="NCBIfam" id="NF009131">
    <property type="entry name" value="PRK12484.1"/>
    <property type="match status" value="1"/>
</dbReference>
<evidence type="ECO:0000256" key="8">
    <source>
        <dbReference type="ARBA" id="ARBA00048668"/>
    </source>
</evidence>
<evidence type="ECO:0000256" key="2">
    <source>
        <dbReference type="ARBA" id="ARBA00010897"/>
    </source>
</evidence>
<evidence type="ECO:0000313" key="13">
    <source>
        <dbReference type="Proteomes" id="UP001138751"/>
    </source>
</evidence>
<dbReference type="EC" id="6.3.4.21" evidence="3 9"/>
<evidence type="ECO:0000313" key="12">
    <source>
        <dbReference type="EMBL" id="MBR0672810.1"/>
    </source>
</evidence>
<keyword evidence="13" id="KW-1185">Reference proteome</keyword>
<dbReference type="InterPro" id="IPR007229">
    <property type="entry name" value="Nic_PRibTrfase-Fam"/>
</dbReference>
<dbReference type="PANTHER" id="PTHR11098">
    <property type="entry name" value="NICOTINATE PHOSPHORIBOSYLTRANSFERASE"/>
    <property type="match status" value="1"/>
</dbReference>
<dbReference type="InterPro" id="IPR006405">
    <property type="entry name" value="Nic_PRibTrfase_pncB"/>
</dbReference>
<dbReference type="SUPFAM" id="SSF51690">
    <property type="entry name" value="Nicotinate/Quinolinate PRTase C-terminal domain-like"/>
    <property type="match status" value="1"/>
</dbReference>
<keyword evidence="6 9" id="KW-0662">Pyridine nucleotide biosynthesis</keyword>
<keyword evidence="7 9" id="KW-0808">Transferase</keyword>
<reference evidence="12" key="1">
    <citation type="submission" date="2020-01" db="EMBL/GenBank/DDBJ databases">
        <authorList>
            <person name="Rat A."/>
        </authorList>
    </citation>
    <scope>NUCLEOTIDE SEQUENCE</scope>
    <source>
        <strain evidence="12">LMG 31231</strain>
    </source>
</reference>
<proteinExistence type="inferred from homology"/>
<dbReference type="GO" id="GO:0005829">
    <property type="term" value="C:cytosol"/>
    <property type="evidence" value="ECO:0007669"/>
    <property type="project" value="TreeGrafter"/>
</dbReference>
<comment type="function">
    <text evidence="9">Catalyzes the first step in the biosynthesis of NAD from nicotinic acid, the ATP-dependent synthesis of beta-nicotinate D-ribonucleotide from nicotinate and 5-phospho-D-ribose 1-phosphate.</text>
</comment>
<evidence type="ECO:0000259" key="10">
    <source>
        <dbReference type="Pfam" id="PF04095"/>
    </source>
</evidence>
<name>A0A9X9X081_9PROT</name>
<dbReference type="Pfam" id="PF17767">
    <property type="entry name" value="NAPRTase_N"/>
    <property type="match status" value="1"/>
</dbReference>
<dbReference type="Gene3D" id="3.20.140.10">
    <property type="entry name" value="nicotinate phosphoribosyltransferase"/>
    <property type="match status" value="2"/>
</dbReference>
<dbReference type="GO" id="GO:0047280">
    <property type="term" value="F:nicotinamide phosphoribosyltransferase activity"/>
    <property type="evidence" value="ECO:0007669"/>
    <property type="project" value="UniProtKB-ARBA"/>
</dbReference>
<evidence type="ECO:0000256" key="5">
    <source>
        <dbReference type="ARBA" id="ARBA00022598"/>
    </source>
</evidence>
<keyword evidence="4" id="KW-0597">Phosphoprotein</keyword>
<dbReference type="AlphaFoldDB" id="A0A9X9X081"/>
<dbReference type="RefSeq" id="WP_211863228.1">
    <property type="nucleotide sequence ID" value="NZ_JAAEDM010000050.1"/>
</dbReference>
<dbReference type="InterPro" id="IPR041525">
    <property type="entry name" value="N/Namide_PRibTrfase"/>
</dbReference>
<dbReference type="PIRSF" id="PIRSF000484">
    <property type="entry name" value="NAPRT"/>
    <property type="match status" value="1"/>
</dbReference>
<dbReference type="FunFam" id="3.20.20.70:FF:000076">
    <property type="entry name" value="Nicotinate phosphoribosyltransferase"/>
    <property type="match status" value="1"/>
</dbReference>
<evidence type="ECO:0000256" key="1">
    <source>
        <dbReference type="ARBA" id="ARBA00004952"/>
    </source>
</evidence>
<dbReference type="NCBIfam" id="NF006696">
    <property type="entry name" value="PRK09243.1-3"/>
    <property type="match status" value="1"/>
</dbReference>
<comment type="catalytic activity">
    <reaction evidence="8 9">
        <text>5-phospho-alpha-D-ribose 1-diphosphate + nicotinate + ATP + H2O = nicotinate beta-D-ribonucleotide + ADP + phosphate + diphosphate</text>
        <dbReference type="Rhea" id="RHEA:36163"/>
        <dbReference type="ChEBI" id="CHEBI:15377"/>
        <dbReference type="ChEBI" id="CHEBI:30616"/>
        <dbReference type="ChEBI" id="CHEBI:32544"/>
        <dbReference type="ChEBI" id="CHEBI:33019"/>
        <dbReference type="ChEBI" id="CHEBI:43474"/>
        <dbReference type="ChEBI" id="CHEBI:57502"/>
        <dbReference type="ChEBI" id="CHEBI:58017"/>
        <dbReference type="ChEBI" id="CHEBI:456216"/>
        <dbReference type="EC" id="6.3.4.21"/>
    </reaction>
</comment>
<protein>
    <recommendedName>
        <fullName evidence="3 9">Nicotinate phosphoribosyltransferase</fullName>
        <ecNumber evidence="3 9">6.3.4.21</ecNumber>
    </recommendedName>
</protein>
<evidence type="ECO:0000256" key="7">
    <source>
        <dbReference type="ARBA" id="ARBA00022679"/>
    </source>
</evidence>
<evidence type="ECO:0000256" key="3">
    <source>
        <dbReference type="ARBA" id="ARBA00013236"/>
    </source>
</evidence>
<keyword evidence="5 9" id="KW-0436">Ligase</keyword>
<dbReference type="InterPro" id="IPR040727">
    <property type="entry name" value="NAPRTase_N"/>
</dbReference>
<comment type="pathway">
    <text evidence="1 9">Cofactor biosynthesis; NAD(+) biosynthesis; nicotinate D-ribonucleotide from nicotinate: step 1/1.</text>
</comment>
<dbReference type="PANTHER" id="PTHR11098:SF1">
    <property type="entry name" value="NICOTINATE PHOSPHORIBOSYLTRANSFERASE"/>
    <property type="match status" value="1"/>
</dbReference>
<dbReference type="InterPro" id="IPR036068">
    <property type="entry name" value="Nicotinate_pribotase-like_C"/>
</dbReference>
<reference evidence="12" key="2">
    <citation type="journal article" date="2021" name="Syst. Appl. Microbiol.">
        <title>Roseomonas hellenica sp. nov., isolated from roots of wild-growing Alkanna tinctoria.</title>
        <authorList>
            <person name="Rat A."/>
            <person name="Naranjo H.D."/>
            <person name="Lebbe L."/>
            <person name="Cnockaert M."/>
            <person name="Krigas N."/>
            <person name="Grigoriadou K."/>
            <person name="Maloupa E."/>
            <person name="Willems A."/>
        </authorList>
    </citation>
    <scope>NUCLEOTIDE SEQUENCE</scope>
    <source>
        <strain evidence="12">LMG 31231</strain>
    </source>
</reference>
<keyword evidence="12" id="KW-0328">Glycosyltransferase</keyword>
<comment type="similarity">
    <text evidence="2 9">Belongs to the NAPRTase family.</text>
</comment>
<gene>
    <name evidence="12" type="ORF">GXW76_16645</name>
</gene>
<feature type="domain" description="Nicotinate phosphoribosyltransferase N-terminal" evidence="11">
    <location>
        <begin position="8"/>
        <end position="130"/>
    </location>
</feature>
<evidence type="ECO:0000259" key="11">
    <source>
        <dbReference type="Pfam" id="PF17767"/>
    </source>
</evidence>
<dbReference type="Proteomes" id="UP001138751">
    <property type="component" value="Unassembled WGS sequence"/>
</dbReference>